<organism evidence="6 7">
    <name type="scientific">Egicoccus halophilus</name>
    <dbReference type="NCBI Taxonomy" id="1670830"/>
    <lineage>
        <taxon>Bacteria</taxon>
        <taxon>Bacillati</taxon>
        <taxon>Actinomycetota</taxon>
        <taxon>Nitriliruptoria</taxon>
        <taxon>Egicoccales</taxon>
        <taxon>Egicoccaceae</taxon>
        <taxon>Egicoccus</taxon>
    </lineage>
</organism>
<dbReference type="GO" id="GO:0006310">
    <property type="term" value="P:DNA recombination"/>
    <property type="evidence" value="ECO:0007669"/>
    <property type="project" value="UniProtKB-KW"/>
</dbReference>
<dbReference type="Pfam" id="PF02646">
    <property type="entry name" value="RmuC"/>
    <property type="match status" value="1"/>
</dbReference>
<proteinExistence type="inferred from homology"/>
<accession>A0A8J3AA37</accession>
<protein>
    <recommendedName>
        <fullName evidence="8">DNA recombination protein RmuC</fullName>
    </recommendedName>
</protein>
<evidence type="ECO:0000256" key="5">
    <source>
        <dbReference type="SAM" id="MobiDB-lite"/>
    </source>
</evidence>
<comment type="function">
    <text evidence="1">Involved in DNA recombination.</text>
</comment>
<dbReference type="PANTHER" id="PTHR30563">
    <property type="entry name" value="DNA RECOMBINATION PROTEIN RMUC"/>
    <property type="match status" value="1"/>
</dbReference>
<dbReference type="EMBL" id="BMHA01000011">
    <property type="protein sequence ID" value="GGI08396.1"/>
    <property type="molecule type" value="Genomic_DNA"/>
</dbReference>
<dbReference type="AlphaFoldDB" id="A0A8J3AA37"/>
<feature type="region of interest" description="Disordered" evidence="5">
    <location>
        <begin position="392"/>
        <end position="415"/>
    </location>
</feature>
<evidence type="ECO:0000313" key="6">
    <source>
        <dbReference type="EMBL" id="GGI08396.1"/>
    </source>
</evidence>
<dbReference type="RefSeq" id="WP_130650136.1">
    <property type="nucleotide sequence ID" value="NZ_BMHA01000011.1"/>
</dbReference>
<comment type="caution">
    <text evidence="6">The sequence shown here is derived from an EMBL/GenBank/DDBJ whole genome shotgun (WGS) entry which is preliminary data.</text>
</comment>
<gene>
    <name evidence="6" type="ORF">GCM10011354_28880</name>
</gene>
<evidence type="ECO:0000256" key="4">
    <source>
        <dbReference type="ARBA" id="ARBA00023172"/>
    </source>
</evidence>
<evidence type="ECO:0000256" key="3">
    <source>
        <dbReference type="ARBA" id="ARBA00023054"/>
    </source>
</evidence>
<keyword evidence="4" id="KW-0233">DNA recombination</keyword>
<comment type="similarity">
    <text evidence="2">Belongs to the RmuC family.</text>
</comment>
<name>A0A8J3AA37_9ACTN</name>
<reference evidence="6" key="1">
    <citation type="journal article" date="2014" name="Int. J. Syst. Evol. Microbiol.">
        <title>Complete genome sequence of Corynebacterium casei LMG S-19264T (=DSM 44701T), isolated from a smear-ripened cheese.</title>
        <authorList>
            <consortium name="US DOE Joint Genome Institute (JGI-PGF)"/>
            <person name="Walter F."/>
            <person name="Albersmeier A."/>
            <person name="Kalinowski J."/>
            <person name="Ruckert C."/>
        </authorList>
    </citation>
    <scope>NUCLEOTIDE SEQUENCE</scope>
    <source>
        <strain evidence="6">CGMCC 1.14988</strain>
    </source>
</reference>
<evidence type="ECO:0000313" key="7">
    <source>
        <dbReference type="Proteomes" id="UP000650511"/>
    </source>
</evidence>
<keyword evidence="7" id="KW-1185">Reference proteome</keyword>
<dbReference type="Proteomes" id="UP000650511">
    <property type="component" value="Unassembled WGS sequence"/>
</dbReference>
<keyword evidence="3" id="KW-0175">Coiled coil</keyword>
<dbReference type="PANTHER" id="PTHR30563:SF0">
    <property type="entry name" value="DNA RECOMBINATION PROTEIN RMUC"/>
    <property type="match status" value="1"/>
</dbReference>
<sequence>MLTTIVSATLAAAVVGLAVAWWLSRQQRDDSQALVADLRQELVAQQQAAADVATQRHREELHHAVQTLVDVADRQVGATTRAGAVELDGRKALIDAELQRMGTTLEQVVGLVRDLEQERAGQLGAVREQLQGVTRTHAELAATAGALREALTSSQARGQWGERMAEDVLHAAGFKHGVNYLTQQTLASGGRPDVTFLLPGELSVHMDVKFPLANYLAMLECAGDADRERCRKAFLRDVRDRVKELRTRGYVDPEAGTLDFVLLFLPNEHVYGYLHEQDATLLDDALRQGVVLCSPSTLFAVLAVVRQACDGVALQRTSDRIVALLSGFTQQWEKYTDEVDKLGRQLDTVRRTYDGISGTRRRQLERQLERIEEVREERELVPELVDERPRLLRLPDADLQPADEEDARDAQASTA</sequence>
<evidence type="ECO:0000256" key="1">
    <source>
        <dbReference type="ARBA" id="ARBA00003416"/>
    </source>
</evidence>
<evidence type="ECO:0008006" key="8">
    <source>
        <dbReference type="Google" id="ProtNLM"/>
    </source>
</evidence>
<dbReference type="OrthoDB" id="370725at2"/>
<dbReference type="InterPro" id="IPR003798">
    <property type="entry name" value="DNA_recombination_RmuC"/>
</dbReference>
<reference evidence="6" key="2">
    <citation type="submission" date="2020-09" db="EMBL/GenBank/DDBJ databases">
        <authorList>
            <person name="Sun Q."/>
            <person name="Zhou Y."/>
        </authorList>
    </citation>
    <scope>NUCLEOTIDE SEQUENCE</scope>
    <source>
        <strain evidence="6">CGMCC 1.14988</strain>
    </source>
</reference>
<evidence type="ECO:0000256" key="2">
    <source>
        <dbReference type="ARBA" id="ARBA00009840"/>
    </source>
</evidence>